<evidence type="ECO:0000259" key="1">
    <source>
        <dbReference type="Pfam" id="PF03732"/>
    </source>
</evidence>
<proteinExistence type="predicted"/>
<dbReference type="InterPro" id="IPR005162">
    <property type="entry name" value="Retrotrans_gag_dom"/>
</dbReference>
<feature type="domain" description="Retrotransposon gag" evidence="1">
    <location>
        <begin position="38"/>
        <end position="136"/>
    </location>
</feature>
<dbReference type="PANTHER" id="PTHR35046">
    <property type="entry name" value="ZINC KNUCKLE (CCHC-TYPE) FAMILY PROTEIN"/>
    <property type="match status" value="1"/>
</dbReference>
<dbReference type="GeneID" id="140015933"/>
<dbReference type="PANTHER" id="PTHR35046:SF9">
    <property type="entry name" value="RNA-DIRECTED DNA POLYMERASE"/>
    <property type="match status" value="1"/>
</dbReference>
<dbReference type="Pfam" id="PF03732">
    <property type="entry name" value="Retrotrans_gag"/>
    <property type="match status" value="1"/>
</dbReference>
<evidence type="ECO:0000313" key="3">
    <source>
        <dbReference type="RefSeq" id="XP_071924869.1"/>
    </source>
</evidence>
<name>A0ABM4VZA0_COFAR</name>
<sequence>MKIPEFKGRSDPEAYLEWESKVEIIFACQNCTDEQKVKLAVIEFSEYVVVWWDQLTSSRRRSRLPEVMSWTELKGMMRTRFVPSHYYRDLYQRLQTLMQGIRSVDEYHKEMEILMLRANVQEDKEATMARFLNGLRLEIA</sequence>
<evidence type="ECO:0000313" key="2">
    <source>
        <dbReference type="Proteomes" id="UP001652660"/>
    </source>
</evidence>
<accession>A0ABM4VZA0</accession>
<protein>
    <recommendedName>
        <fullName evidence="1">Retrotransposon gag domain-containing protein</fullName>
    </recommendedName>
</protein>
<organism evidence="2 3">
    <name type="scientific">Coffea arabica</name>
    <name type="common">Arabian coffee</name>
    <dbReference type="NCBI Taxonomy" id="13443"/>
    <lineage>
        <taxon>Eukaryota</taxon>
        <taxon>Viridiplantae</taxon>
        <taxon>Streptophyta</taxon>
        <taxon>Embryophyta</taxon>
        <taxon>Tracheophyta</taxon>
        <taxon>Spermatophyta</taxon>
        <taxon>Magnoliopsida</taxon>
        <taxon>eudicotyledons</taxon>
        <taxon>Gunneridae</taxon>
        <taxon>Pentapetalae</taxon>
        <taxon>asterids</taxon>
        <taxon>lamiids</taxon>
        <taxon>Gentianales</taxon>
        <taxon>Rubiaceae</taxon>
        <taxon>Ixoroideae</taxon>
        <taxon>Gardenieae complex</taxon>
        <taxon>Bertiereae - Coffeeae clade</taxon>
        <taxon>Coffeeae</taxon>
        <taxon>Coffea</taxon>
    </lineage>
</organism>
<gene>
    <name evidence="3" type="primary">LOC140015933</name>
</gene>
<keyword evidence="2" id="KW-1185">Reference proteome</keyword>
<dbReference type="Proteomes" id="UP001652660">
    <property type="component" value="Chromosome 10c"/>
</dbReference>
<reference evidence="3" key="1">
    <citation type="submission" date="2025-08" db="UniProtKB">
        <authorList>
            <consortium name="RefSeq"/>
        </authorList>
    </citation>
    <scope>IDENTIFICATION</scope>
    <source>
        <tissue evidence="3">Leaves</tissue>
    </source>
</reference>
<dbReference type="RefSeq" id="XP_071924869.1">
    <property type="nucleotide sequence ID" value="XM_072068768.1"/>
</dbReference>